<evidence type="ECO:0000313" key="1">
    <source>
        <dbReference type="EMBL" id="OAX37386.1"/>
    </source>
</evidence>
<keyword evidence="2" id="KW-1185">Reference proteome</keyword>
<gene>
    <name evidence="1" type="ORF">K503DRAFT_238422</name>
</gene>
<protein>
    <submittedName>
        <fullName evidence="1">Uncharacterized protein</fullName>
    </submittedName>
</protein>
<evidence type="ECO:0000313" key="2">
    <source>
        <dbReference type="Proteomes" id="UP000092154"/>
    </source>
</evidence>
<dbReference type="InParanoid" id="A0A1B7MXQ5"/>
<dbReference type="OrthoDB" id="10273830at2759"/>
<reference evidence="1 2" key="1">
    <citation type="submission" date="2016-06" db="EMBL/GenBank/DDBJ databases">
        <title>Comparative genomics of the ectomycorrhizal sister species Rhizopogon vinicolor and Rhizopogon vesiculosus (Basidiomycota: Boletales) reveals a divergence of the mating type B locus.</title>
        <authorList>
            <consortium name="DOE Joint Genome Institute"/>
            <person name="Mujic A.B."/>
            <person name="Kuo A."/>
            <person name="Tritt A."/>
            <person name="Lipzen A."/>
            <person name="Chen C."/>
            <person name="Johnson J."/>
            <person name="Sharma A."/>
            <person name="Barry K."/>
            <person name="Grigoriev I.V."/>
            <person name="Spatafora J.W."/>
        </authorList>
    </citation>
    <scope>NUCLEOTIDE SEQUENCE [LARGE SCALE GENOMIC DNA]</scope>
    <source>
        <strain evidence="1 2">AM-OR11-026</strain>
    </source>
</reference>
<organism evidence="1 2">
    <name type="scientific">Rhizopogon vinicolor AM-OR11-026</name>
    <dbReference type="NCBI Taxonomy" id="1314800"/>
    <lineage>
        <taxon>Eukaryota</taxon>
        <taxon>Fungi</taxon>
        <taxon>Dikarya</taxon>
        <taxon>Basidiomycota</taxon>
        <taxon>Agaricomycotina</taxon>
        <taxon>Agaricomycetes</taxon>
        <taxon>Agaricomycetidae</taxon>
        <taxon>Boletales</taxon>
        <taxon>Suillineae</taxon>
        <taxon>Rhizopogonaceae</taxon>
        <taxon>Rhizopogon</taxon>
    </lineage>
</organism>
<dbReference type="AlphaFoldDB" id="A0A1B7MXQ5"/>
<dbReference type="Proteomes" id="UP000092154">
    <property type="component" value="Unassembled WGS sequence"/>
</dbReference>
<proteinExistence type="predicted"/>
<accession>A0A1B7MXQ5</accession>
<dbReference type="EMBL" id="KV448355">
    <property type="protein sequence ID" value="OAX37386.1"/>
    <property type="molecule type" value="Genomic_DNA"/>
</dbReference>
<sequence length="95" mass="11161">MCRRIIKVHQCPSCQKKILINNYRSLQELEIKATTADQAYFLEDWEDCLSFRCSFSLRHHDHESDICTLTCKQTPETSSILSDRSYRCARCRARG</sequence>
<name>A0A1B7MXQ5_9AGAM</name>